<dbReference type="AlphaFoldDB" id="A0A2A9NZY0"/>
<evidence type="ECO:0000313" key="2">
    <source>
        <dbReference type="EMBL" id="PFH53572.1"/>
    </source>
</evidence>
<feature type="transmembrane region" description="Helical" evidence="1">
    <location>
        <begin position="140"/>
        <end position="162"/>
    </location>
</feature>
<dbReference type="OrthoDB" id="3203775at2759"/>
<feature type="transmembrane region" description="Helical" evidence="1">
    <location>
        <begin position="249"/>
        <end position="269"/>
    </location>
</feature>
<feature type="transmembrane region" description="Helical" evidence="1">
    <location>
        <begin position="182"/>
        <end position="200"/>
    </location>
</feature>
<reference evidence="2 3" key="1">
    <citation type="submission" date="2014-02" db="EMBL/GenBank/DDBJ databases">
        <title>Transposable element dynamics among asymbiotic and ectomycorrhizal Amanita fungi.</title>
        <authorList>
            <consortium name="DOE Joint Genome Institute"/>
            <person name="Hess J."/>
            <person name="Skrede I."/>
            <person name="Wolfe B."/>
            <person name="LaButti K."/>
            <person name="Ohm R.A."/>
            <person name="Grigoriev I.V."/>
            <person name="Pringle A."/>
        </authorList>
    </citation>
    <scope>NUCLEOTIDE SEQUENCE [LARGE SCALE GENOMIC DNA]</scope>
    <source>
        <strain evidence="2 3">SKay4041</strain>
    </source>
</reference>
<protein>
    <recommendedName>
        <fullName evidence="4">G-protein coupled receptors family 1 profile domain-containing protein</fullName>
    </recommendedName>
</protein>
<name>A0A2A9NZY0_9AGAR</name>
<dbReference type="STRING" id="703135.A0A2A9NZY0"/>
<keyword evidence="1" id="KW-1133">Transmembrane helix</keyword>
<keyword evidence="3" id="KW-1185">Reference proteome</keyword>
<keyword evidence="1" id="KW-0812">Transmembrane</keyword>
<evidence type="ECO:0008006" key="4">
    <source>
        <dbReference type="Google" id="ProtNLM"/>
    </source>
</evidence>
<feature type="transmembrane region" description="Helical" evidence="1">
    <location>
        <begin position="87"/>
        <end position="110"/>
    </location>
</feature>
<sequence length="348" mass="39136">MASKELLLGPLLLGALANTFLYGVELVQVYAYLQESKRISVRLLRIATLTAFLNDTLCSLVVCVYAYMYAITFWGDTQLLRTEQWPAVVITITTNISIDIAQLSLLYSYWIMSEKIESAQSQDGTSLHQPLDKLYRYGKYVLAGIVALSILFALVCLTGITIDFVRHRRVIGQRPRPDFTTLWLATCVTAFIIIFVMCIWQTRELKELNGRTGRPSLVYPSYVIIANLIPTASLIMTFVLYMLNTTSRLYVTTLLILGRVCSCMMLLMLHKYVEREVCWTDPQNLPKLGSVDAFKLMNLGNEGPGGVHNIEPSGFSTEVDGQDSIFSHATSLSDLEISRRVQDLGMEI</sequence>
<feature type="transmembrane region" description="Helical" evidence="1">
    <location>
        <begin position="221"/>
        <end position="243"/>
    </location>
</feature>
<proteinExistence type="predicted"/>
<dbReference type="Proteomes" id="UP000242287">
    <property type="component" value="Unassembled WGS sequence"/>
</dbReference>
<accession>A0A2A9NZY0</accession>
<evidence type="ECO:0000256" key="1">
    <source>
        <dbReference type="SAM" id="Phobius"/>
    </source>
</evidence>
<feature type="transmembrane region" description="Helical" evidence="1">
    <location>
        <begin position="6"/>
        <end position="31"/>
    </location>
</feature>
<feature type="transmembrane region" description="Helical" evidence="1">
    <location>
        <begin position="43"/>
        <end position="67"/>
    </location>
</feature>
<keyword evidence="1" id="KW-0472">Membrane</keyword>
<organism evidence="2 3">
    <name type="scientific">Amanita thiersii Skay4041</name>
    <dbReference type="NCBI Taxonomy" id="703135"/>
    <lineage>
        <taxon>Eukaryota</taxon>
        <taxon>Fungi</taxon>
        <taxon>Dikarya</taxon>
        <taxon>Basidiomycota</taxon>
        <taxon>Agaricomycotina</taxon>
        <taxon>Agaricomycetes</taxon>
        <taxon>Agaricomycetidae</taxon>
        <taxon>Agaricales</taxon>
        <taxon>Pluteineae</taxon>
        <taxon>Amanitaceae</taxon>
        <taxon>Amanita</taxon>
    </lineage>
</organism>
<evidence type="ECO:0000313" key="3">
    <source>
        <dbReference type="Proteomes" id="UP000242287"/>
    </source>
</evidence>
<dbReference type="EMBL" id="KZ301973">
    <property type="protein sequence ID" value="PFH53572.1"/>
    <property type="molecule type" value="Genomic_DNA"/>
</dbReference>
<gene>
    <name evidence="2" type="ORF">AMATHDRAFT_54766</name>
</gene>